<dbReference type="RefSeq" id="WP_230500529.1">
    <property type="nucleotide sequence ID" value="NZ_CAKJTJ010000005.1"/>
</dbReference>
<evidence type="ECO:0000313" key="2">
    <source>
        <dbReference type="Proteomes" id="UP000789833"/>
    </source>
</evidence>
<comment type="caution">
    <text evidence="1">The sequence shown here is derived from an EMBL/GenBank/DDBJ whole genome shotgun (WGS) entry which is preliminary data.</text>
</comment>
<dbReference type="Proteomes" id="UP000789833">
    <property type="component" value="Unassembled WGS sequence"/>
</dbReference>
<dbReference type="EMBL" id="CAKJTJ010000005">
    <property type="protein sequence ID" value="CAG9620614.1"/>
    <property type="molecule type" value="Genomic_DNA"/>
</dbReference>
<reference evidence="1 2" key="1">
    <citation type="submission" date="2021-10" db="EMBL/GenBank/DDBJ databases">
        <authorList>
            <person name="Criscuolo A."/>
        </authorList>
    </citation>
    <scope>NUCLEOTIDE SEQUENCE [LARGE SCALE GENOMIC DNA]</scope>
    <source>
        <strain evidence="2">CIP 111883</strain>
    </source>
</reference>
<evidence type="ECO:0000313" key="1">
    <source>
        <dbReference type="EMBL" id="CAG9620614.1"/>
    </source>
</evidence>
<gene>
    <name evidence="1" type="ORF">BACCIP111883_01383</name>
</gene>
<organism evidence="1 2">
    <name type="scientific">Sutcliffiella rhizosphaerae</name>
    <dbReference type="NCBI Taxonomy" id="2880967"/>
    <lineage>
        <taxon>Bacteria</taxon>
        <taxon>Bacillati</taxon>
        <taxon>Bacillota</taxon>
        <taxon>Bacilli</taxon>
        <taxon>Bacillales</taxon>
        <taxon>Bacillaceae</taxon>
        <taxon>Sutcliffiella</taxon>
    </lineage>
</organism>
<sequence length="87" mass="10633">MIITGRKTQEEKRSYYNWDFSDNNGIQRFYQNHNYDIYSSGWVPETIELINVRVYPESESMDVLTIRSSNIYIDYWFKEGKYRIQID</sequence>
<proteinExistence type="predicted"/>
<accession>A0ABM8YKY2</accession>
<keyword evidence="2" id="KW-1185">Reference proteome</keyword>
<protein>
    <submittedName>
        <fullName evidence="1">Uncharacterized protein</fullName>
    </submittedName>
</protein>
<name>A0ABM8YKY2_9BACI</name>